<evidence type="ECO:0000313" key="4">
    <source>
        <dbReference type="Proteomes" id="UP000515498"/>
    </source>
</evidence>
<dbReference type="EMBL" id="CP059894">
    <property type="protein sequence ID" value="QNJ94505.1"/>
    <property type="molecule type" value="Genomic_DNA"/>
</dbReference>
<feature type="region of interest" description="Disordered" evidence="1">
    <location>
        <begin position="39"/>
        <end position="90"/>
    </location>
</feature>
<evidence type="ECO:0000313" key="2">
    <source>
        <dbReference type="EMBL" id="QNJ91521.1"/>
    </source>
</evidence>
<feature type="compositionally biased region" description="Basic and acidic residues" evidence="1">
    <location>
        <begin position="39"/>
        <end position="51"/>
    </location>
</feature>
<name>A0A7G8PB05_9MYCO</name>
<dbReference type="EMBL" id="CP059894">
    <property type="protein sequence ID" value="QNJ91521.1"/>
    <property type="molecule type" value="Genomic_DNA"/>
</dbReference>
<organism evidence="2 4">
    <name type="scientific">Mycolicibacterium fluoranthenivorans</name>
    <dbReference type="NCBI Taxonomy" id="258505"/>
    <lineage>
        <taxon>Bacteria</taxon>
        <taxon>Bacillati</taxon>
        <taxon>Actinomycetota</taxon>
        <taxon>Actinomycetes</taxon>
        <taxon>Mycobacteriales</taxon>
        <taxon>Mycobacteriaceae</taxon>
        <taxon>Mycolicibacterium</taxon>
    </lineage>
</organism>
<accession>A0A7G8PB05</accession>
<sequence>MPFRTRTQARAAAHASWAKTADRAARTAKAREAAIARFEREVDPDQRMSPRDRRKAATNAQRAHMLAMSQKGVDKRSAKRAAKQAGSEAP</sequence>
<dbReference type="RefSeq" id="WP_187096234.1">
    <property type="nucleotide sequence ID" value="NZ_CP059894.1"/>
</dbReference>
<dbReference type="Proteomes" id="UP000515498">
    <property type="component" value="Chromosome"/>
</dbReference>
<feature type="region of interest" description="Disordered" evidence="1">
    <location>
        <begin position="1"/>
        <end position="25"/>
    </location>
</feature>
<reference evidence="2 4" key="1">
    <citation type="submission" date="2020-07" db="EMBL/GenBank/DDBJ databases">
        <title>Draft genome sequence of four isobutane-metabolizing strains capable of cometabolically degrading diverse ether contaminants.</title>
        <authorList>
            <person name="Chen W."/>
            <person name="Faulkner N."/>
            <person name="Smith C."/>
            <person name="Hyman M."/>
        </authorList>
    </citation>
    <scope>NUCLEOTIDE SEQUENCE [LARGE SCALE GENOMIC DNA]</scope>
    <source>
        <strain evidence="2 4">2A</strain>
    </source>
</reference>
<evidence type="ECO:0000313" key="3">
    <source>
        <dbReference type="EMBL" id="QNJ94505.1"/>
    </source>
</evidence>
<proteinExistence type="predicted"/>
<gene>
    <name evidence="3" type="ORF">HZU40_09695</name>
    <name evidence="2" type="ORF">HZU40_25525</name>
</gene>
<feature type="compositionally biased region" description="Low complexity" evidence="1">
    <location>
        <begin position="1"/>
        <end position="19"/>
    </location>
</feature>
<dbReference type="AlphaFoldDB" id="A0A7G8PB05"/>
<dbReference type="KEGG" id="mflu:HZU40_25525"/>
<dbReference type="KEGG" id="mflu:HZU40_09695"/>
<evidence type="ECO:0000256" key="1">
    <source>
        <dbReference type="SAM" id="MobiDB-lite"/>
    </source>
</evidence>
<protein>
    <submittedName>
        <fullName evidence="2">Uncharacterized protein</fullName>
    </submittedName>
</protein>